<sequence length="50" mass="5622">MSVEEKQARSVFVGNIPHGTTEDQMKEIFSVIGPVLSFRIVFDRETGNPK</sequence>
<dbReference type="Proteomes" id="UP000676336">
    <property type="component" value="Unassembled WGS sequence"/>
</dbReference>
<dbReference type="PROSITE" id="PS50102">
    <property type="entry name" value="RRM"/>
    <property type="match status" value="1"/>
</dbReference>
<dbReference type="PANTHER" id="PTHR45735:SF2">
    <property type="entry name" value="CLEAVAGE STIMULATION FACTOR SUBUNIT 2"/>
    <property type="match status" value="1"/>
</dbReference>
<evidence type="ECO:0000313" key="3">
    <source>
        <dbReference type="EMBL" id="CAF4712940.1"/>
    </source>
</evidence>
<dbReference type="GO" id="GO:0003729">
    <property type="term" value="F:mRNA binding"/>
    <property type="evidence" value="ECO:0007669"/>
    <property type="project" value="TreeGrafter"/>
</dbReference>
<dbReference type="AlphaFoldDB" id="A0A8S3DB24"/>
<dbReference type="SUPFAM" id="SSF54928">
    <property type="entry name" value="RNA-binding domain, RBD"/>
    <property type="match status" value="1"/>
</dbReference>
<reference evidence="4" key="1">
    <citation type="submission" date="2021-02" db="EMBL/GenBank/DDBJ databases">
        <authorList>
            <person name="Nowell W R."/>
        </authorList>
    </citation>
    <scope>NUCLEOTIDE SEQUENCE</scope>
</reference>
<organism evidence="4 5">
    <name type="scientific">Rotaria magnacalcarata</name>
    <dbReference type="NCBI Taxonomy" id="392030"/>
    <lineage>
        <taxon>Eukaryota</taxon>
        <taxon>Metazoa</taxon>
        <taxon>Spiralia</taxon>
        <taxon>Gnathifera</taxon>
        <taxon>Rotifera</taxon>
        <taxon>Eurotatoria</taxon>
        <taxon>Bdelloidea</taxon>
        <taxon>Philodinida</taxon>
        <taxon>Philodinidae</taxon>
        <taxon>Rotaria</taxon>
    </lineage>
</organism>
<name>A0A8S3DB24_9BILA</name>
<evidence type="ECO:0000313" key="5">
    <source>
        <dbReference type="Proteomes" id="UP000676336"/>
    </source>
</evidence>
<dbReference type="PANTHER" id="PTHR45735">
    <property type="entry name" value="CLEAVAGE STIMULATION FACTOR SUBUNIT 2"/>
    <property type="match status" value="1"/>
</dbReference>
<dbReference type="EMBL" id="CAJOBJ010129050">
    <property type="protein sequence ID" value="CAF4712940.1"/>
    <property type="molecule type" value="Genomic_DNA"/>
</dbReference>
<dbReference type="GO" id="GO:0005847">
    <property type="term" value="C:mRNA cleavage and polyadenylation specificity factor complex"/>
    <property type="evidence" value="ECO:0007669"/>
    <property type="project" value="TreeGrafter"/>
</dbReference>
<gene>
    <name evidence="3" type="ORF">GIL414_LOCUS43524</name>
    <name evidence="4" type="ORF">SMN809_LOCUS55956</name>
</gene>
<dbReference type="InterPro" id="IPR035979">
    <property type="entry name" value="RBD_domain_sf"/>
</dbReference>
<dbReference type="Proteomes" id="UP000681720">
    <property type="component" value="Unassembled WGS sequence"/>
</dbReference>
<dbReference type="EMBL" id="CAJOBI010198984">
    <property type="protein sequence ID" value="CAF4985231.1"/>
    <property type="molecule type" value="Genomic_DNA"/>
</dbReference>
<dbReference type="Pfam" id="PF00076">
    <property type="entry name" value="RRM_1"/>
    <property type="match status" value="1"/>
</dbReference>
<evidence type="ECO:0000259" key="2">
    <source>
        <dbReference type="PROSITE" id="PS50102"/>
    </source>
</evidence>
<comment type="caution">
    <text evidence="4">The sequence shown here is derived from an EMBL/GenBank/DDBJ whole genome shotgun (WGS) entry which is preliminary data.</text>
</comment>
<dbReference type="Gene3D" id="3.30.70.330">
    <property type="match status" value="1"/>
</dbReference>
<protein>
    <recommendedName>
        <fullName evidence="2">RRM domain-containing protein</fullName>
    </recommendedName>
</protein>
<proteinExistence type="predicted"/>
<evidence type="ECO:0000313" key="4">
    <source>
        <dbReference type="EMBL" id="CAF4985231.1"/>
    </source>
</evidence>
<feature type="domain" description="RRM" evidence="2">
    <location>
        <begin position="9"/>
        <end position="50"/>
    </location>
</feature>
<keyword evidence="1" id="KW-0694">RNA-binding</keyword>
<accession>A0A8S3DB24</accession>
<dbReference type="InterPro" id="IPR012677">
    <property type="entry name" value="Nucleotide-bd_a/b_plait_sf"/>
</dbReference>
<feature type="non-terminal residue" evidence="4">
    <location>
        <position position="50"/>
    </location>
</feature>
<dbReference type="InterPro" id="IPR000504">
    <property type="entry name" value="RRM_dom"/>
</dbReference>
<evidence type="ECO:0000256" key="1">
    <source>
        <dbReference type="PROSITE-ProRule" id="PRU00176"/>
    </source>
</evidence>